<evidence type="ECO:0000259" key="2">
    <source>
        <dbReference type="Pfam" id="PF13474"/>
    </source>
</evidence>
<feature type="domain" description="SnoaL-like" evidence="2">
    <location>
        <begin position="46"/>
        <end position="156"/>
    </location>
</feature>
<comment type="caution">
    <text evidence="3">The sequence shown here is derived from an EMBL/GenBank/DDBJ whole genome shotgun (WGS) entry which is preliminary data.</text>
</comment>
<keyword evidence="1" id="KW-0732">Signal</keyword>
<name>A0ABW7MTW6_9FLAO</name>
<evidence type="ECO:0000313" key="3">
    <source>
        <dbReference type="EMBL" id="MFH6770291.1"/>
    </source>
</evidence>
<organism evidence="3 4">
    <name type="scientific">Gaetbulibacter aquiaggeris</name>
    <dbReference type="NCBI Taxonomy" id="1735373"/>
    <lineage>
        <taxon>Bacteria</taxon>
        <taxon>Pseudomonadati</taxon>
        <taxon>Bacteroidota</taxon>
        <taxon>Flavobacteriia</taxon>
        <taxon>Flavobacteriales</taxon>
        <taxon>Flavobacteriaceae</taxon>
        <taxon>Gaetbulibacter</taxon>
    </lineage>
</organism>
<reference evidence="3 4" key="1">
    <citation type="submission" date="2024-02" db="EMBL/GenBank/DDBJ databases">
        <title>A Gaetbulibacter species isolated from tidal flats and genomic insights of their niches.</title>
        <authorList>
            <person name="Ye Y."/>
        </authorList>
    </citation>
    <scope>NUCLEOTIDE SEQUENCE [LARGE SCALE GENOMIC DNA]</scope>
    <source>
        <strain evidence="3 4">KEM-8</strain>
    </source>
</reference>
<dbReference type="RefSeq" id="WP_395439508.1">
    <property type="nucleotide sequence ID" value="NZ_JBAWKC010000007.1"/>
</dbReference>
<dbReference type="Gene3D" id="3.10.450.50">
    <property type="match status" value="1"/>
</dbReference>
<evidence type="ECO:0000313" key="4">
    <source>
        <dbReference type="Proteomes" id="UP001610104"/>
    </source>
</evidence>
<feature type="signal peptide" evidence="1">
    <location>
        <begin position="1"/>
        <end position="21"/>
    </location>
</feature>
<gene>
    <name evidence="3" type="ORF">V8G56_16190</name>
</gene>
<feature type="chain" id="PRO_5047306758" evidence="1">
    <location>
        <begin position="22"/>
        <end position="172"/>
    </location>
</feature>
<dbReference type="InterPro" id="IPR032710">
    <property type="entry name" value="NTF2-like_dom_sf"/>
</dbReference>
<keyword evidence="4" id="KW-1185">Reference proteome</keyword>
<protein>
    <submittedName>
        <fullName evidence="3">Nuclear transport factor 2 family protein</fullName>
    </submittedName>
</protein>
<dbReference type="InterPro" id="IPR037401">
    <property type="entry name" value="SnoaL-like"/>
</dbReference>
<dbReference type="SUPFAM" id="SSF54427">
    <property type="entry name" value="NTF2-like"/>
    <property type="match status" value="1"/>
</dbReference>
<sequence length="172" mass="19587">MRRFTLILLSTICLLNFSCHKQETELTEVQAQQIAKSAIDIVKKVFEYSNNMDFESGLNHYSESSNSYFITDGIMHSLSDLKKAYKDIGPAVEDLHNTIERWNVHVLSQDIVTFTLPVKLKLKLKGIPEYTGQLIWTATLQKQEDRWMIVQSHESWLNCAAVAAALIPTNGI</sequence>
<dbReference type="Proteomes" id="UP001610104">
    <property type="component" value="Unassembled WGS sequence"/>
</dbReference>
<proteinExistence type="predicted"/>
<dbReference type="Pfam" id="PF13474">
    <property type="entry name" value="SnoaL_3"/>
    <property type="match status" value="1"/>
</dbReference>
<evidence type="ECO:0000256" key="1">
    <source>
        <dbReference type="SAM" id="SignalP"/>
    </source>
</evidence>
<accession>A0ABW7MTW6</accession>
<dbReference type="EMBL" id="JBAWKC010000007">
    <property type="protein sequence ID" value="MFH6770291.1"/>
    <property type="molecule type" value="Genomic_DNA"/>
</dbReference>